<dbReference type="VEuPathDB" id="FungiDB:BO78DRAFT_412608"/>
<sequence length="280" mass="31591">MIQTHHHPSSTKGLSSLTTLLTTPTSSLLIDPPFLLPDALTTLTWITSLTPHPPTAIFLTHHHPDHFFSANPILSAFPSAKFYASPYVCTRINNEYDEKIKYWRSVLGEELVPAMPRRPEPYPFSFFVLGGKEDEEEVVVVLLGPVQGDCVDQTVFWIPGAKTVVAGDVVFGRSGHVWVEELESPALLEAWLKTLDMIEQLHPVKIIPGHMEAGWELNAEADLAHTRRYLRLFGEKVTYAPEKLGVREFIIDANSVLYCTSKQSPHLHDSKKYMLNLLRR</sequence>
<dbReference type="AlphaFoldDB" id="A0A319EQ11"/>
<dbReference type="PANTHER" id="PTHR42951">
    <property type="entry name" value="METALLO-BETA-LACTAMASE DOMAIN-CONTAINING"/>
    <property type="match status" value="1"/>
</dbReference>
<gene>
    <name evidence="2" type="ORF">BO78DRAFT_412608</name>
</gene>
<dbReference type="SMART" id="SM00849">
    <property type="entry name" value="Lactamase_B"/>
    <property type="match status" value="1"/>
</dbReference>
<accession>A0A319EQ11</accession>
<protein>
    <submittedName>
        <fullName evidence="2">Metallo-hydrolase/oxidoreductase</fullName>
    </submittedName>
</protein>
<feature type="domain" description="Metallo-beta-lactamase" evidence="1">
    <location>
        <begin position="15"/>
        <end position="210"/>
    </location>
</feature>
<evidence type="ECO:0000313" key="3">
    <source>
        <dbReference type="Proteomes" id="UP000248423"/>
    </source>
</evidence>
<dbReference type="Pfam" id="PF00753">
    <property type="entry name" value="Lactamase_B"/>
    <property type="match status" value="1"/>
</dbReference>
<dbReference type="EMBL" id="KZ826315">
    <property type="protein sequence ID" value="PYI12396.1"/>
    <property type="molecule type" value="Genomic_DNA"/>
</dbReference>
<proteinExistence type="predicted"/>
<dbReference type="SUPFAM" id="SSF56281">
    <property type="entry name" value="Metallo-hydrolase/oxidoreductase"/>
    <property type="match status" value="1"/>
</dbReference>
<dbReference type="InterPro" id="IPR001279">
    <property type="entry name" value="Metallo-B-lactamas"/>
</dbReference>
<name>A0A319EQ11_ASPSB</name>
<dbReference type="OrthoDB" id="536211at2759"/>
<dbReference type="PANTHER" id="PTHR42951:SF14">
    <property type="entry name" value="METALLO-BETA-LACTAMASE SUPERFAMILY PROTEIN"/>
    <property type="match status" value="1"/>
</dbReference>
<reference evidence="2 3" key="1">
    <citation type="submission" date="2018-02" db="EMBL/GenBank/DDBJ databases">
        <title>The genomes of Aspergillus section Nigri reveals drivers in fungal speciation.</title>
        <authorList>
            <consortium name="DOE Joint Genome Institute"/>
            <person name="Vesth T.C."/>
            <person name="Nybo J."/>
            <person name="Theobald S."/>
            <person name="Brandl J."/>
            <person name="Frisvad J.C."/>
            <person name="Nielsen K.F."/>
            <person name="Lyhne E.K."/>
            <person name="Kogle M.E."/>
            <person name="Kuo A."/>
            <person name="Riley R."/>
            <person name="Clum A."/>
            <person name="Nolan M."/>
            <person name="Lipzen A."/>
            <person name="Salamov A."/>
            <person name="Henrissat B."/>
            <person name="Wiebenga A."/>
            <person name="De vries R.P."/>
            <person name="Grigoriev I.V."/>
            <person name="Mortensen U.H."/>
            <person name="Andersen M.R."/>
            <person name="Baker S.E."/>
        </authorList>
    </citation>
    <scope>NUCLEOTIDE SEQUENCE [LARGE SCALE GENOMIC DNA]</scope>
    <source>
        <strain evidence="2 3">CBS 121057</strain>
    </source>
</reference>
<dbReference type="STRING" id="1448318.A0A319EQ11"/>
<evidence type="ECO:0000313" key="2">
    <source>
        <dbReference type="EMBL" id="PYI12396.1"/>
    </source>
</evidence>
<organism evidence="2 3">
    <name type="scientific">Aspergillus sclerotiicarbonarius (strain CBS 121057 / IBT 28362)</name>
    <dbReference type="NCBI Taxonomy" id="1448318"/>
    <lineage>
        <taxon>Eukaryota</taxon>
        <taxon>Fungi</taxon>
        <taxon>Dikarya</taxon>
        <taxon>Ascomycota</taxon>
        <taxon>Pezizomycotina</taxon>
        <taxon>Eurotiomycetes</taxon>
        <taxon>Eurotiomycetidae</taxon>
        <taxon>Eurotiales</taxon>
        <taxon>Aspergillaceae</taxon>
        <taxon>Aspergillus</taxon>
        <taxon>Aspergillus subgen. Circumdati</taxon>
    </lineage>
</organism>
<dbReference type="GO" id="GO:0016787">
    <property type="term" value="F:hydrolase activity"/>
    <property type="evidence" value="ECO:0007669"/>
    <property type="project" value="UniProtKB-KW"/>
</dbReference>
<dbReference type="InterPro" id="IPR050855">
    <property type="entry name" value="NDM-1-like"/>
</dbReference>
<dbReference type="Proteomes" id="UP000248423">
    <property type="component" value="Unassembled WGS sequence"/>
</dbReference>
<keyword evidence="2" id="KW-0378">Hydrolase</keyword>
<dbReference type="InterPro" id="IPR036866">
    <property type="entry name" value="RibonucZ/Hydroxyglut_hydro"/>
</dbReference>
<dbReference type="Gene3D" id="3.60.15.10">
    <property type="entry name" value="Ribonuclease Z/Hydroxyacylglutathione hydrolase-like"/>
    <property type="match status" value="1"/>
</dbReference>
<evidence type="ECO:0000259" key="1">
    <source>
        <dbReference type="SMART" id="SM00849"/>
    </source>
</evidence>
<keyword evidence="3" id="KW-1185">Reference proteome</keyword>